<dbReference type="STRING" id="28573.A0A0U1M8B1"/>
<dbReference type="OrthoDB" id="5554140at2759"/>
<dbReference type="PANTHER" id="PTHR12100">
    <property type="entry name" value="SEC10"/>
    <property type="match status" value="1"/>
</dbReference>
<keyword evidence="4" id="KW-1185">Reference proteome</keyword>
<dbReference type="SMART" id="SM00198">
    <property type="entry name" value="SCP"/>
    <property type="match status" value="1"/>
</dbReference>
<proteinExistence type="predicted"/>
<dbReference type="InterPro" id="IPR048627">
    <property type="entry name" value="Sec10_HB"/>
</dbReference>
<name>A0A0U1M8B1_TALIS</name>
<dbReference type="GO" id="GO:0006887">
    <property type="term" value="P:exocytosis"/>
    <property type="evidence" value="ECO:0007669"/>
    <property type="project" value="TreeGrafter"/>
</dbReference>
<dbReference type="Gene3D" id="3.40.33.10">
    <property type="entry name" value="CAP"/>
    <property type="match status" value="1"/>
</dbReference>
<dbReference type="GO" id="GO:0005576">
    <property type="term" value="C:extracellular region"/>
    <property type="evidence" value="ECO:0007669"/>
    <property type="project" value="InterPro"/>
</dbReference>
<dbReference type="PRINTS" id="PR00837">
    <property type="entry name" value="V5TPXLIKE"/>
</dbReference>
<evidence type="ECO:0000313" key="3">
    <source>
        <dbReference type="EMBL" id="CRG91200.1"/>
    </source>
</evidence>
<feature type="region of interest" description="Disordered" evidence="1">
    <location>
        <begin position="112"/>
        <end position="144"/>
    </location>
</feature>
<feature type="compositionally biased region" description="Basic and acidic residues" evidence="1">
    <location>
        <begin position="497"/>
        <end position="506"/>
    </location>
</feature>
<dbReference type="SUPFAM" id="SSF55797">
    <property type="entry name" value="PR-1-like"/>
    <property type="match status" value="1"/>
</dbReference>
<dbReference type="Gene3D" id="1.20.1280.50">
    <property type="match status" value="1"/>
</dbReference>
<organism evidence="3 4">
    <name type="scientific">Talaromyces islandicus</name>
    <name type="common">Penicillium islandicum</name>
    <dbReference type="NCBI Taxonomy" id="28573"/>
    <lineage>
        <taxon>Eukaryota</taxon>
        <taxon>Fungi</taxon>
        <taxon>Dikarya</taxon>
        <taxon>Ascomycota</taxon>
        <taxon>Pezizomycotina</taxon>
        <taxon>Eurotiomycetes</taxon>
        <taxon>Eurotiomycetidae</taxon>
        <taxon>Eurotiales</taxon>
        <taxon>Trichocomaceae</taxon>
        <taxon>Talaromyces</taxon>
        <taxon>Talaromyces sect. Islandici</taxon>
    </lineage>
</organism>
<dbReference type="PANTHER" id="PTHR12100:SF1">
    <property type="entry name" value="RECYCLIN-1"/>
    <property type="match status" value="1"/>
</dbReference>
<dbReference type="GO" id="GO:0006893">
    <property type="term" value="P:Golgi to plasma membrane transport"/>
    <property type="evidence" value="ECO:0007669"/>
    <property type="project" value="TreeGrafter"/>
</dbReference>
<dbReference type="AlphaFoldDB" id="A0A0U1M8B1"/>
<accession>A0A0U1M8B1</accession>
<feature type="region of interest" description="Disordered" evidence="1">
    <location>
        <begin position="484"/>
        <end position="524"/>
    </location>
</feature>
<gene>
    <name evidence="3" type="ORF">PISL3812_08248</name>
</gene>
<evidence type="ECO:0000259" key="2">
    <source>
        <dbReference type="PROSITE" id="PS50181"/>
    </source>
</evidence>
<dbReference type="InterPro" id="IPR009976">
    <property type="entry name" value="Sec10-like"/>
</dbReference>
<protein>
    <submittedName>
        <fullName evidence="3">F-box protein pof6</fullName>
    </submittedName>
</protein>
<dbReference type="InterPro" id="IPR018244">
    <property type="entry name" value="Allrgn_V5/Tpx1_CS"/>
</dbReference>
<dbReference type="SUPFAM" id="SSF81383">
    <property type="entry name" value="F-box domain"/>
    <property type="match status" value="1"/>
</dbReference>
<feature type="domain" description="F-box" evidence="2">
    <location>
        <begin position="28"/>
        <end position="74"/>
    </location>
</feature>
<dbReference type="Pfam" id="PF07393">
    <property type="entry name" value="Sec10_HB"/>
    <property type="match status" value="1"/>
</dbReference>
<reference evidence="3 4" key="1">
    <citation type="submission" date="2015-04" db="EMBL/GenBank/DDBJ databases">
        <authorList>
            <person name="Syromyatnikov M.Y."/>
            <person name="Popov V.N."/>
        </authorList>
    </citation>
    <scope>NUCLEOTIDE SEQUENCE [LARGE SCALE GENOMIC DNA]</scope>
    <source>
        <strain evidence="3">WF-38-12</strain>
    </source>
</reference>
<dbReference type="InterPro" id="IPR036047">
    <property type="entry name" value="F-box-like_dom_sf"/>
</dbReference>
<evidence type="ECO:0000313" key="4">
    <source>
        <dbReference type="Proteomes" id="UP000054383"/>
    </source>
</evidence>
<dbReference type="InterPro" id="IPR001283">
    <property type="entry name" value="CRISP-related"/>
</dbReference>
<dbReference type="InterPro" id="IPR014044">
    <property type="entry name" value="CAP_dom"/>
</dbReference>
<dbReference type="PROSITE" id="PS01009">
    <property type="entry name" value="CRISP_1"/>
    <property type="match status" value="1"/>
</dbReference>
<dbReference type="InterPro" id="IPR001810">
    <property type="entry name" value="F-box_dom"/>
</dbReference>
<dbReference type="InterPro" id="IPR035940">
    <property type="entry name" value="CAP_sf"/>
</dbReference>
<dbReference type="EMBL" id="CVMT01000009">
    <property type="protein sequence ID" value="CRG91200.1"/>
    <property type="molecule type" value="Genomic_DNA"/>
</dbReference>
<evidence type="ECO:0000256" key="1">
    <source>
        <dbReference type="SAM" id="MobiDB-lite"/>
    </source>
</evidence>
<dbReference type="Pfam" id="PF12937">
    <property type="entry name" value="F-box-like"/>
    <property type="match status" value="1"/>
</dbReference>
<dbReference type="Pfam" id="PF00188">
    <property type="entry name" value="CAP"/>
    <property type="match status" value="1"/>
</dbReference>
<dbReference type="GO" id="GO:0000145">
    <property type="term" value="C:exocyst"/>
    <property type="evidence" value="ECO:0007669"/>
    <property type="project" value="TreeGrafter"/>
</dbReference>
<dbReference type="Proteomes" id="UP000054383">
    <property type="component" value="Unassembled WGS sequence"/>
</dbReference>
<dbReference type="PROSITE" id="PS50181">
    <property type="entry name" value="FBOX"/>
    <property type="match status" value="1"/>
</dbReference>
<dbReference type="OMA" id="REENVNI"/>
<sequence>MSKPKKAPAAAGPPRRDILASIKMASMEIIEPVLPAELMSQALDYVDPADLISVAQTSKRMRDMVYDDSRWVVQLQRMGCWNEEEARRHAEKHTVPRHTIYQSEWRQEIPVPNAARRRSSARKMSAADGFDPISVSSGDADKTRSVVREQGMDILKQVKSIRGTARQEYGKVHAVLAPLYNDITKNGGSTDNLVFQRYTDPENQAKMLAQLLKFAKTDISRGSSEREACLEDAVKLFETAAIGELRNGYETDNIDGHMRKYAHVLWHLNGGQSAIDFFLHNNKVETGKSQFGSVIECIDSNAGDVKLQHTQAFFTRFGVAYNEEIATIDRAFPQSLDVFSPFLEKTCRDVLAPFFTNLFDELHRANLEGYLKAVSGTFVQCLQFMSDLRIPRKSEEERQDSIIHILGQIYEPHLDLYLAEELDFFRKGCDATVGDWDRQLSEQAASTESFLMSNVNRQADKKDFLTSFRKVLMMPVTILPLPSFSSKPQQGAEDEEAKNKNVEHNKSTARFSTVAPPMPTSLTEAPTDELAAKAALMNTKLEGIKSLFSIEVALDLVQAAKTSFERAIQFTKLGGAWGTASKQQCESIFISLITILGHRHVIKGFDKANDHLSNYRPREQGEREKGGVEPLVTFLELVNVGDLILQMLDVFYEQELIAGKLVDRSDFLDPAAKGKKKFEQMLDERVALGLNKGIDVLMDEVDYILATRQLTTDFNPDAGIDSAPQTPDIGVSAAAVGVVDVVSSHISMLVGSTDKSTLDVFNQEVGLRLFGAICKHLKRQRISVDGSLKLISDMNHYFKYIQTLKNNELLLYFKALRELSQIYLVAPSDAKELATVIADNDRFQGIFRAEEVYEYAERRADWFQIRRDVERAIKYSKMNIIALLILHYYLINAVSSTPTVPLANRDTFTSVVTVTVTAPTAHATASSSYTNPTQLQHDALNTTNTYRHQHNATALSWNRTLAIYAQNWADRCLWKHSGGPNGENLAEGFSNTTSAIAAWARESKDYDYSKPTGFSEETGHFTQLVWKATTQVGCAVANCSKNDASFRQDAEEAFGWFFVCEYWPPGNVAGDEEDLWFRENVDPAVSSGVAISYSYKRRMVGLWLGAVVFLAQVVW</sequence>